<evidence type="ECO:0000313" key="9">
    <source>
        <dbReference type="EMBL" id="MBA9078159.1"/>
    </source>
</evidence>
<dbReference type="Gene3D" id="2.170.130.10">
    <property type="entry name" value="TonB-dependent receptor, plug domain"/>
    <property type="match status" value="1"/>
</dbReference>
<reference evidence="9 10" key="1">
    <citation type="submission" date="2020-08" db="EMBL/GenBank/DDBJ databases">
        <title>Genomic Encyclopedia of Type Strains, Phase IV (KMG-IV): sequencing the most valuable type-strain genomes for metagenomic binning, comparative biology and taxonomic classification.</title>
        <authorList>
            <person name="Goeker M."/>
        </authorList>
    </citation>
    <scope>NUCLEOTIDE SEQUENCE [LARGE SCALE GENOMIC DNA]</scope>
    <source>
        <strain evidence="9 10">DSM 29854</strain>
    </source>
</reference>
<feature type="domain" description="TonB-dependent receptor plug" evidence="8">
    <location>
        <begin position="208"/>
        <end position="286"/>
    </location>
</feature>
<evidence type="ECO:0000256" key="7">
    <source>
        <dbReference type="PROSITE-ProRule" id="PRU01360"/>
    </source>
</evidence>
<dbReference type="Pfam" id="PF07715">
    <property type="entry name" value="Plug"/>
    <property type="match status" value="1"/>
</dbReference>
<evidence type="ECO:0000256" key="2">
    <source>
        <dbReference type="ARBA" id="ARBA00022448"/>
    </source>
</evidence>
<evidence type="ECO:0000259" key="8">
    <source>
        <dbReference type="Pfam" id="PF07715"/>
    </source>
</evidence>
<evidence type="ECO:0000256" key="3">
    <source>
        <dbReference type="ARBA" id="ARBA00022452"/>
    </source>
</evidence>
<keyword evidence="3 7" id="KW-1134">Transmembrane beta strand</keyword>
<proteinExistence type="inferred from homology"/>
<accession>A0A839GMW8</accession>
<keyword evidence="4 7" id="KW-0812">Transmembrane</keyword>
<keyword evidence="10" id="KW-1185">Reference proteome</keyword>
<dbReference type="Proteomes" id="UP000563094">
    <property type="component" value="Unassembled WGS sequence"/>
</dbReference>
<evidence type="ECO:0000256" key="1">
    <source>
        <dbReference type="ARBA" id="ARBA00004571"/>
    </source>
</evidence>
<organism evidence="9 10">
    <name type="scientific">Rufibacter quisquiliarum</name>
    <dbReference type="NCBI Taxonomy" id="1549639"/>
    <lineage>
        <taxon>Bacteria</taxon>
        <taxon>Pseudomonadati</taxon>
        <taxon>Bacteroidota</taxon>
        <taxon>Cytophagia</taxon>
        <taxon>Cytophagales</taxon>
        <taxon>Hymenobacteraceae</taxon>
        <taxon>Rufibacter</taxon>
    </lineage>
</organism>
<comment type="similarity">
    <text evidence="7">Belongs to the TonB-dependent receptor family.</text>
</comment>
<dbReference type="GO" id="GO:0009279">
    <property type="term" value="C:cell outer membrane"/>
    <property type="evidence" value="ECO:0007669"/>
    <property type="project" value="UniProtKB-SubCell"/>
</dbReference>
<keyword evidence="2 7" id="KW-0813">Transport</keyword>
<dbReference type="Gene3D" id="2.40.170.20">
    <property type="entry name" value="TonB-dependent receptor, beta-barrel domain"/>
    <property type="match status" value="1"/>
</dbReference>
<dbReference type="SUPFAM" id="SSF49464">
    <property type="entry name" value="Carboxypeptidase regulatory domain-like"/>
    <property type="match status" value="1"/>
</dbReference>
<dbReference type="SUPFAM" id="SSF56935">
    <property type="entry name" value="Porins"/>
    <property type="match status" value="1"/>
</dbReference>
<keyword evidence="5 7" id="KW-0472">Membrane</keyword>
<dbReference type="InterPro" id="IPR039426">
    <property type="entry name" value="TonB-dep_rcpt-like"/>
</dbReference>
<comment type="subcellular location">
    <subcellularLocation>
        <location evidence="1 7">Cell outer membrane</location>
        <topology evidence="1 7">Multi-pass membrane protein</topology>
    </subcellularLocation>
</comment>
<evidence type="ECO:0000256" key="6">
    <source>
        <dbReference type="ARBA" id="ARBA00023237"/>
    </source>
</evidence>
<dbReference type="InterPro" id="IPR012910">
    <property type="entry name" value="Plug_dom"/>
</dbReference>
<protein>
    <recommendedName>
        <fullName evidence="8">TonB-dependent receptor plug domain-containing protein</fullName>
    </recommendedName>
</protein>
<dbReference type="InterPro" id="IPR037066">
    <property type="entry name" value="Plug_dom_sf"/>
</dbReference>
<dbReference type="EMBL" id="JACJIQ010000011">
    <property type="protein sequence ID" value="MBA9078159.1"/>
    <property type="molecule type" value="Genomic_DNA"/>
</dbReference>
<evidence type="ECO:0000313" key="10">
    <source>
        <dbReference type="Proteomes" id="UP000563094"/>
    </source>
</evidence>
<dbReference type="Gene3D" id="2.60.40.1120">
    <property type="entry name" value="Carboxypeptidase-like, regulatory domain"/>
    <property type="match status" value="1"/>
</dbReference>
<gene>
    <name evidence="9" type="ORF">FHS90_002883</name>
</gene>
<evidence type="ECO:0000256" key="5">
    <source>
        <dbReference type="ARBA" id="ARBA00023136"/>
    </source>
</evidence>
<sequence length="852" mass="95634">MQQEPLERVLNKAFEKTDFQFAIDPDQRVFVVKGPLQASLPPGYFSRSHEQETEPVSATYPVARSNKIPSGSPHRLYEIGIRTNNLKPGKATISGIVTDAKTGQPVIGAVVMIEIPLTAANTDQSGFYALTLPRGRHVLKIKSVGQKEVRRQVMLYSDGKLNVQLQEDVVSLNEVLVRGDRDKNVSGLNMGVEKLSISTIKQVPTVFGEADVMKVVLTLPGVKSVGESSTGLNVRGGATDQNLILFGGATIYNPSHLFGFFSAFNPDVVKGVELYKNSIPAKFGGRLASVLDISNREGNKQKFSGAGGLGLISSRLMLEGPIIKNKSSFLIGGRTTYSDWLLKQLPNETLNQSKASFYDLNANVSHQIDSSNSVSVNGYLSNDRFRFGSDTVYHYSNKSAILKWQHTFHHNFFGELSAAYADYQYSVVSEKNPTTAFELTYKQQQTTFKVDFNNTSLPKHAIDFGGNTNHYKISPGNYTPRGTESLVKSDKVAPEQALESALYLSDEYEFSPRFAVSLGLRYSFFHYLGPKDVISYFPGTSRNENSVDDTVAYGNRKVIKTYHGPEYRVSARFSLREDMSVKASYNRTRQYLHMLTNTAMMSPTDIWKMSDSYIQPQVGDQVSLGFFRNFKSNTIEASVEVYYKKMQHLLDYKSGAKLLLNHHIETDVINSEGKAYGVEVMLKKAIGKLNGWVSYTYSRAFLRSNDAPYTEKINKGEFYPSNFDKPHDVTLIGNYRFSRRISTSFNLTYSTGRPITLPMAIYELGGAKRIFYSERNQYRIPDYYRGDLSLNLEGGHKARKLAHSSWTFAIYNVTGRRNPYSVYFKSESGKIKGYQLSVFGQPIPTITYNFRF</sequence>
<keyword evidence="6 7" id="KW-0998">Cell outer membrane</keyword>
<dbReference type="InterPro" id="IPR036942">
    <property type="entry name" value="Beta-barrel_TonB_sf"/>
</dbReference>
<dbReference type="PROSITE" id="PS52016">
    <property type="entry name" value="TONB_DEPENDENT_REC_3"/>
    <property type="match status" value="1"/>
</dbReference>
<dbReference type="Pfam" id="PF13715">
    <property type="entry name" value="CarbopepD_reg_2"/>
    <property type="match status" value="1"/>
</dbReference>
<dbReference type="AlphaFoldDB" id="A0A839GMW8"/>
<dbReference type="InterPro" id="IPR008969">
    <property type="entry name" value="CarboxyPept-like_regulatory"/>
</dbReference>
<name>A0A839GMW8_9BACT</name>
<comment type="caution">
    <text evidence="9">The sequence shown here is derived from an EMBL/GenBank/DDBJ whole genome shotgun (WGS) entry which is preliminary data.</text>
</comment>
<evidence type="ECO:0000256" key="4">
    <source>
        <dbReference type="ARBA" id="ARBA00022692"/>
    </source>
</evidence>